<evidence type="ECO:0000313" key="2">
    <source>
        <dbReference type="Proteomes" id="UP001291623"/>
    </source>
</evidence>
<evidence type="ECO:0000313" key="1">
    <source>
        <dbReference type="EMBL" id="KAK4376874.1"/>
    </source>
</evidence>
<dbReference type="Proteomes" id="UP001291623">
    <property type="component" value="Unassembled WGS sequence"/>
</dbReference>
<gene>
    <name evidence="1" type="ORF">RND71_003170</name>
</gene>
<dbReference type="AlphaFoldDB" id="A0AAE1SU37"/>
<accession>A0AAE1SU37</accession>
<comment type="caution">
    <text evidence="1">The sequence shown here is derived from an EMBL/GenBank/DDBJ whole genome shotgun (WGS) entry which is preliminary data.</text>
</comment>
<keyword evidence="2" id="KW-1185">Reference proteome</keyword>
<protein>
    <submittedName>
        <fullName evidence="1">Uncharacterized protein</fullName>
    </submittedName>
</protein>
<sequence>MTYSTNSKTLHFSSWKFMCLILTLSLVLGYASTVRSMATTKMKNSKEEASGMFSEPLPDYGEKKEFLKSNWFHMLPKGVPIPPSAPSPRCNSC</sequence>
<name>A0AAE1SU37_9SOLA</name>
<dbReference type="EMBL" id="JAVYJV010000002">
    <property type="protein sequence ID" value="KAK4376874.1"/>
    <property type="molecule type" value="Genomic_DNA"/>
</dbReference>
<reference evidence="1" key="1">
    <citation type="submission" date="2023-12" db="EMBL/GenBank/DDBJ databases">
        <title>Genome assembly of Anisodus tanguticus.</title>
        <authorList>
            <person name="Wang Y.-J."/>
        </authorList>
    </citation>
    <scope>NUCLEOTIDE SEQUENCE</scope>
    <source>
        <strain evidence="1">KB-2021</strain>
        <tissue evidence="1">Leaf</tissue>
    </source>
</reference>
<organism evidence="1 2">
    <name type="scientific">Anisodus tanguticus</name>
    <dbReference type="NCBI Taxonomy" id="243964"/>
    <lineage>
        <taxon>Eukaryota</taxon>
        <taxon>Viridiplantae</taxon>
        <taxon>Streptophyta</taxon>
        <taxon>Embryophyta</taxon>
        <taxon>Tracheophyta</taxon>
        <taxon>Spermatophyta</taxon>
        <taxon>Magnoliopsida</taxon>
        <taxon>eudicotyledons</taxon>
        <taxon>Gunneridae</taxon>
        <taxon>Pentapetalae</taxon>
        <taxon>asterids</taxon>
        <taxon>lamiids</taxon>
        <taxon>Solanales</taxon>
        <taxon>Solanaceae</taxon>
        <taxon>Solanoideae</taxon>
        <taxon>Hyoscyameae</taxon>
        <taxon>Anisodus</taxon>
    </lineage>
</organism>
<proteinExistence type="predicted"/>